<keyword evidence="3" id="KW-1185">Reference proteome</keyword>
<dbReference type="EMBL" id="JAXCGZ010011791">
    <property type="protein sequence ID" value="KAK7074127.1"/>
    <property type="molecule type" value="Genomic_DNA"/>
</dbReference>
<evidence type="ECO:0000313" key="3">
    <source>
        <dbReference type="Proteomes" id="UP001381693"/>
    </source>
</evidence>
<protein>
    <submittedName>
        <fullName evidence="2">Uncharacterized protein</fullName>
    </submittedName>
</protein>
<accession>A0AAN8WY09</accession>
<reference evidence="2 3" key="1">
    <citation type="submission" date="2023-11" db="EMBL/GenBank/DDBJ databases">
        <title>Halocaridina rubra genome assembly.</title>
        <authorList>
            <person name="Smith C."/>
        </authorList>
    </citation>
    <scope>NUCLEOTIDE SEQUENCE [LARGE SCALE GENOMIC DNA]</scope>
    <source>
        <strain evidence="2">EP-1</strain>
        <tissue evidence="2">Whole</tissue>
    </source>
</reference>
<organism evidence="2 3">
    <name type="scientific">Halocaridina rubra</name>
    <name type="common">Hawaiian red shrimp</name>
    <dbReference type="NCBI Taxonomy" id="373956"/>
    <lineage>
        <taxon>Eukaryota</taxon>
        <taxon>Metazoa</taxon>
        <taxon>Ecdysozoa</taxon>
        <taxon>Arthropoda</taxon>
        <taxon>Crustacea</taxon>
        <taxon>Multicrustacea</taxon>
        <taxon>Malacostraca</taxon>
        <taxon>Eumalacostraca</taxon>
        <taxon>Eucarida</taxon>
        <taxon>Decapoda</taxon>
        <taxon>Pleocyemata</taxon>
        <taxon>Caridea</taxon>
        <taxon>Atyoidea</taxon>
        <taxon>Atyidae</taxon>
        <taxon>Halocaridina</taxon>
    </lineage>
</organism>
<evidence type="ECO:0000313" key="2">
    <source>
        <dbReference type="EMBL" id="KAK7074127.1"/>
    </source>
</evidence>
<gene>
    <name evidence="2" type="ORF">SK128_011804</name>
</gene>
<feature type="region of interest" description="Disordered" evidence="1">
    <location>
        <begin position="54"/>
        <end position="107"/>
    </location>
</feature>
<proteinExistence type="predicted"/>
<feature type="compositionally biased region" description="Basic and acidic residues" evidence="1">
    <location>
        <begin position="78"/>
        <end position="94"/>
    </location>
</feature>
<comment type="caution">
    <text evidence="2">The sequence shown here is derived from an EMBL/GenBank/DDBJ whole genome shotgun (WGS) entry which is preliminary data.</text>
</comment>
<dbReference type="Proteomes" id="UP001381693">
    <property type="component" value="Unassembled WGS sequence"/>
</dbReference>
<sequence>MVASHDPGQLVRSLVRIPGSGTDRNLPSACVDFSNISSLAGRVRVSRTLPPALRRPMLEHAPKREVGEASSSGYLLEESTKSIDNTRKRGREQDIGTVQCQAKEVSSSSPPSKMFRVAYMTKAEAVKNFPLGKFVNSSSGVKYVVDDYQKEHNHTVPGAFLACSASQLIKQRQSLLEENRLLRHQLILFKQLLGNKERLASVAKSLGVHISA</sequence>
<feature type="compositionally biased region" description="Polar residues" evidence="1">
    <location>
        <begin position="96"/>
        <end position="107"/>
    </location>
</feature>
<feature type="compositionally biased region" description="Basic and acidic residues" evidence="1">
    <location>
        <begin position="56"/>
        <end position="67"/>
    </location>
</feature>
<dbReference type="AlphaFoldDB" id="A0AAN8WY09"/>
<evidence type="ECO:0000256" key="1">
    <source>
        <dbReference type="SAM" id="MobiDB-lite"/>
    </source>
</evidence>
<name>A0AAN8WY09_HALRR</name>